<dbReference type="InterPro" id="IPR025921">
    <property type="entry name" value="HmuY"/>
</dbReference>
<evidence type="ECO:0000256" key="2">
    <source>
        <dbReference type="SAM" id="SignalP"/>
    </source>
</evidence>
<dbReference type="AlphaFoldDB" id="A0A379G9Q1"/>
<dbReference type="RefSeq" id="WP_115084135.1">
    <property type="nucleotide sequence ID" value="NZ_CAUTFH010000061.1"/>
</dbReference>
<evidence type="ECO:0000313" key="4">
    <source>
        <dbReference type="Proteomes" id="UP000254235"/>
    </source>
</evidence>
<feature type="signal peptide" evidence="2">
    <location>
        <begin position="1"/>
        <end position="21"/>
    </location>
</feature>
<proteinExistence type="predicted"/>
<reference evidence="3 4" key="1">
    <citation type="submission" date="2018-06" db="EMBL/GenBank/DDBJ databases">
        <authorList>
            <consortium name="Pathogen Informatics"/>
            <person name="Doyle S."/>
        </authorList>
    </citation>
    <scope>NUCLEOTIDE SEQUENCE [LARGE SCALE GENOMIC DNA]</scope>
    <source>
        <strain evidence="3 4">NCTC13043</strain>
    </source>
</reference>
<feature type="chain" id="PRO_5016929651" description="HmuY protein" evidence="2">
    <location>
        <begin position="22"/>
        <end position="238"/>
    </location>
</feature>
<organism evidence="3 4">
    <name type="scientific">Prevotella pallens</name>
    <dbReference type="NCBI Taxonomy" id="60133"/>
    <lineage>
        <taxon>Bacteria</taxon>
        <taxon>Pseudomonadati</taxon>
        <taxon>Bacteroidota</taxon>
        <taxon>Bacteroidia</taxon>
        <taxon>Bacteroidales</taxon>
        <taxon>Prevotellaceae</taxon>
        <taxon>Prevotella</taxon>
    </lineage>
</organism>
<evidence type="ECO:0008006" key="5">
    <source>
        <dbReference type="Google" id="ProtNLM"/>
    </source>
</evidence>
<protein>
    <recommendedName>
        <fullName evidence="5">HmuY protein</fullName>
    </recommendedName>
</protein>
<feature type="region of interest" description="Disordered" evidence="1">
    <location>
        <begin position="22"/>
        <end position="49"/>
    </location>
</feature>
<sequence>MKTKFFAALCFAAALFTSCSKDNNDEPKVKPTPGTEQPTPGTEQPTPETAQIKHFETLMPGYDSWVYVDLETGKYEQQEELGAREYRKYNTMTDYEVVKTEPAKGSEKDLPKKWDLAFHITDVRTNDGAVLMTDQTNISSIKTLPQGDYVADVPSEIFVELGAMKAGGLMVVSKTMLNKEMAKWAKSTGMGKPKIISDKVFAVKFKNGNEALILFKDYLDATGKKKAVSFDYKFIKKA</sequence>
<dbReference type="PROSITE" id="PS51257">
    <property type="entry name" value="PROKAR_LIPOPROTEIN"/>
    <property type="match status" value="1"/>
</dbReference>
<dbReference type="GeneID" id="78571873"/>
<gene>
    <name evidence="3" type="ORF">NCTC13043_02256</name>
</gene>
<name>A0A379G9Q1_9BACT</name>
<evidence type="ECO:0000256" key="1">
    <source>
        <dbReference type="SAM" id="MobiDB-lite"/>
    </source>
</evidence>
<dbReference type="Proteomes" id="UP000254235">
    <property type="component" value="Unassembled WGS sequence"/>
</dbReference>
<dbReference type="Pfam" id="PF14064">
    <property type="entry name" value="HmuY"/>
    <property type="match status" value="1"/>
</dbReference>
<accession>A0A379G9Q1</accession>
<dbReference type="OrthoDB" id="1093440at2"/>
<feature type="compositionally biased region" description="Low complexity" evidence="1">
    <location>
        <begin position="31"/>
        <end position="49"/>
    </location>
</feature>
<dbReference type="CDD" id="cd12105">
    <property type="entry name" value="HmuY"/>
    <property type="match status" value="1"/>
</dbReference>
<dbReference type="EMBL" id="UGTP01000003">
    <property type="protein sequence ID" value="SUC37760.1"/>
    <property type="molecule type" value="Genomic_DNA"/>
</dbReference>
<evidence type="ECO:0000313" key="3">
    <source>
        <dbReference type="EMBL" id="SUC37760.1"/>
    </source>
</evidence>
<keyword evidence="2" id="KW-0732">Signal</keyword>